<dbReference type="InterPro" id="IPR028082">
    <property type="entry name" value="Peripla_BP_I"/>
</dbReference>
<reference evidence="7" key="2">
    <citation type="submission" date="2014-05" db="EMBL/GenBank/DDBJ databases">
        <title>The genome and life-stage specific transcriptomes of Globodera pallida elucidate key aspects of plant parasitism by a cyst nematode.</title>
        <authorList>
            <person name="Cotton J.A."/>
            <person name="Lilley C.J."/>
            <person name="Jones L.M."/>
            <person name="Kikuchi T."/>
            <person name="Reid A.J."/>
            <person name="Thorpe P."/>
            <person name="Tsai I.J."/>
            <person name="Beasley H."/>
            <person name="Blok V."/>
            <person name="Cock P.J.A."/>
            <person name="Van den Akker S.E."/>
            <person name="Holroyd N."/>
            <person name="Hunt M."/>
            <person name="Mantelin S."/>
            <person name="Naghra H."/>
            <person name="Pain A."/>
            <person name="Palomares-Rius J.E."/>
            <person name="Zarowiecki M."/>
            <person name="Berriman M."/>
            <person name="Jones J.T."/>
            <person name="Urwin P.E."/>
        </authorList>
    </citation>
    <scope>NUCLEOTIDE SEQUENCE [LARGE SCALE GENOMIC DNA]</scope>
    <source>
        <strain evidence="7">Lindley</strain>
    </source>
</reference>
<evidence type="ECO:0000313" key="7">
    <source>
        <dbReference type="Proteomes" id="UP000050741"/>
    </source>
</evidence>
<dbReference type="InterPro" id="IPR052612">
    <property type="entry name" value="ANP_Clearance_Receptor"/>
</dbReference>
<evidence type="ECO:0000256" key="2">
    <source>
        <dbReference type="ARBA" id="ARBA00022692"/>
    </source>
</evidence>
<dbReference type="AlphaFoldDB" id="A0A183CB15"/>
<reference evidence="8" key="3">
    <citation type="submission" date="2016-06" db="UniProtKB">
        <authorList>
            <consortium name="WormBaseParasite"/>
        </authorList>
    </citation>
    <scope>IDENTIFICATION</scope>
</reference>
<evidence type="ECO:0000313" key="8">
    <source>
        <dbReference type="WBParaSite" id="GPLIN_001006600"/>
    </source>
</evidence>
<dbReference type="PANTHER" id="PTHR44755:SF10">
    <property type="entry name" value="RECEPTOR LIGAND BINDING REGION DOMAIN-CONTAINING PROTEIN"/>
    <property type="match status" value="1"/>
</dbReference>
<keyword evidence="4" id="KW-0472">Membrane</keyword>
<name>A0A183CB15_GLOPA</name>
<organism evidence="7 8">
    <name type="scientific">Globodera pallida</name>
    <name type="common">Potato cyst nematode worm</name>
    <name type="synonym">Heterodera pallida</name>
    <dbReference type="NCBI Taxonomy" id="36090"/>
    <lineage>
        <taxon>Eukaryota</taxon>
        <taxon>Metazoa</taxon>
        <taxon>Ecdysozoa</taxon>
        <taxon>Nematoda</taxon>
        <taxon>Chromadorea</taxon>
        <taxon>Rhabditida</taxon>
        <taxon>Tylenchina</taxon>
        <taxon>Tylenchomorpha</taxon>
        <taxon>Tylenchoidea</taxon>
        <taxon>Heteroderidae</taxon>
        <taxon>Heteroderinae</taxon>
        <taxon>Globodera</taxon>
    </lineage>
</organism>
<dbReference type="GO" id="GO:0007165">
    <property type="term" value="P:signal transduction"/>
    <property type="evidence" value="ECO:0007669"/>
    <property type="project" value="TreeGrafter"/>
</dbReference>
<feature type="compositionally biased region" description="Basic and acidic residues" evidence="5">
    <location>
        <begin position="81"/>
        <end position="90"/>
    </location>
</feature>
<evidence type="ECO:0000259" key="6">
    <source>
        <dbReference type="Pfam" id="PF01094"/>
    </source>
</evidence>
<evidence type="ECO:0000256" key="4">
    <source>
        <dbReference type="ARBA" id="ARBA00023136"/>
    </source>
</evidence>
<accession>A0A183CB15</accession>
<dbReference type="GO" id="GO:0017046">
    <property type="term" value="F:peptide hormone binding"/>
    <property type="evidence" value="ECO:0007669"/>
    <property type="project" value="TreeGrafter"/>
</dbReference>
<dbReference type="Gene3D" id="3.40.50.2300">
    <property type="match status" value="1"/>
</dbReference>
<feature type="domain" description="Receptor ligand binding region" evidence="6">
    <location>
        <begin position="108"/>
        <end position="233"/>
    </location>
</feature>
<dbReference type="Proteomes" id="UP000050741">
    <property type="component" value="Unassembled WGS sequence"/>
</dbReference>
<keyword evidence="7" id="KW-1185">Reference proteome</keyword>
<dbReference type="InterPro" id="IPR001828">
    <property type="entry name" value="ANF_lig-bd_rcpt"/>
</dbReference>
<keyword evidence="3" id="KW-1133">Transmembrane helix</keyword>
<evidence type="ECO:0000256" key="1">
    <source>
        <dbReference type="ARBA" id="ARBA00004370"/>
    </source>
</evidence>
<dbReference type="Pfam" id="PF01094">
    <property type="entry name" value="ANF_receptor"/>
    <property type="match status" value="1"/>
</dbReference>
<dbReference type="WBParaSite" id="GPLIN_001006600">
    <property type="protein sequence ID" value="GPLIN_001006600"/>
    <property type="gene ID" value="GPLIN_001006600"/>
</dbReference>
<comment type="subcellular location">
    <subcellularLocation>
        <location evidence="1">Membrane</location>
    </subcellularLocation>
</comment>
<reference evidence="7" key="1">
    <citation type="submission" date="2013-12" db="EMBL/GenBank/DDBJ databases">
        <authorList>
            <person name="Aslett M."/>
        </authorList>
    </citation>
    <scope>NUCLEOTIDE SEQUENCE [LARGE SCALE GENOMIC DNA]</scope>
    <source>
        <strain evidence="7">Lindley</strain>
    </source>
</reference>
<dbReference type="GO" id="GO:0038023">
    <property type="term" value="F:signaling receptor activity"/>
    <property type="evidence" value="ECO:0007669"/>
    <property type="project" value="TreeGrafter"/>
</dbReference>
<dbReference type="GO" id="GO:0016020">
    <property type="term" value="C:membrane"/>
    <property type="evidence" value="ECO:0007669"/>
    <property type="project" value="UniProtKB-SubCell"/>
</dbReference>
<proteinExistence type="predicted"/>
<sequence length="335" mass="37927">MIIQKACQPLPLKLAQLAGHAHLVEGPSCCCGCNCLPWKFFETIGKQQEEEEGEEEKRRMPSSSSDDAGSDYQADEDVDDNGGREGRKTENPFSITILKARPVVDEGIEEVYRRQLAPINSLTTHFNDTQMSDAHGPNVAINMLVENRVDVIIGYAFVYAMAPVARMSPFWRDKDSYGIPVITSIGLTTNLDNRNDYKLMTRISSPYKIVKDSLLALYAEMHWRKTAYVFHDERHDSVRSSSIPYGECYLLMSSLQSHLYHLTRMEHNHFMFNELKHDRHKIGDNLKKASMLSNGLKISDSWLKVRSDSTVPGGGAKYFGTICISSFFDFPTNQL</sequence>
<protein>
    <submittedName>
        <fullName evidence="8">ANF_receptor domain-containing protein</fullName>
    </submittedName>
</protein>
<evidence type="ECO:0000256" key="3">
    <source>
        <dbReference type="ARBA" id="ARBA00022989"/>
    </source>
</evidence>
<dbReference type="PANTHER" id="PTHR44755">
    <property type="entry name" value="NATRIURETIC PEPTIDE RECEPTOR 3-RELATED"/>
    <property type="match status" value="1"/>
</dbReference>
<dbReference type="SUPFAM" id="SSF53822">
    <property type="entry name" value="Periplasmic binding protein-like I"/>
    <property type="match status" value="1"/>
</dbReference>
<evidence type="ECO:0000256" key="5">
    <source>
        <dbReference type="SAM" id="MobiDB-lite"/>
    </source>
</evidence>
<feature type="region of interest" description="Disordered" evidence="5">
    <location>
        <begin position="47"/>
        <end position="90"/>
    </location>
</feature>
<keyword evidence="2" id="KW-0812">Transmembrane</keyword>